<feature type="region of interest" description="Disordered" evidence="1">
    <location>
        <begin position="365"/>
        <end position="396"/>
    </location>
</feature>
<keyword evidence="3" id="KW-1185">Reference proteome</keyword>
<proteinExistence type="predicted"/>
<dbReference type="Proteomes" id="UP000076532">
    <property type="component" value="Unassembled WGS sequence"/>
</dbReference>
<dbReference type="EMBL" id="KV417589">
    <property type="protein sequence ID" value="KZP16819.1"/>
    <property type="molecule type" value="Genomic_DNA"/>
</dbReference>
<dbReference type="AlphaFoldDB" id="A0A166FHU0"/>
<name>A0A166FHU0_9AGAM</name>
<feature type="region of interest" description="Disordered" evidence="1">
    <location>
        <begin position="45"/>
        <end position="94"/>
    </location>
</feature>
<evidence type="ECO:0000256" key="1">
    <source>
        <dbReference type="SAM" id="MobiDB-lite"/>
    </source>
</evidence>
<protein>
    <submittedName>
        <fullName evidence="2">Uncharacterized protein</fullName>
    </submittedName>
</protein>
<feature type="region of interest" description="Disordered" evidence="1">
    <location>
        <begin position="521"/>
        <end position="541"/>
    </location>
</feature>
<reference evidence="2 3" key="1">
    <citation type="journal article" date="2016" name="Mol. Biol. Evol.">
        <title>Comparative Genomics of Early-Diverging Mushroom-Forming Fungi Provides Insights into the Origins of Lignocellulose Decay Capabilities.</title>
        <authorList>
            <person name="Nagy L.G."/>
            <person name="Riley R."/>
            <person name="Tritt A."/>
            <person name="Adam C."/>
            <person name="Daum C."/>
            <person name="Floudas D."/>
            <person name="Sun H."/>
            <person name="Yadav J.S."/>
            <person name="Pangilinan J."/>
            <person name="Larsson K.H."/>
            <person name="Matsuura K."/>
            <person name="Barry K."/>
            <person name="Labutti K."/>
            <person name="Kuo R."/>
            <person name="Ohm R.A."/>
            <person name="Bhattacharya S.S."/>
            <person name="Shirouzu T."/>
            <person name="Yoshinaga Y."/>
            <person name="Martin F.M."/>
            <person name="Grigoriev I.V."/>
            <person name="Hibbett D.S."/>
        </authorList>
    </citation>
    <scope>NUCLEOTIDE SEQUENCE [LARGE SCALE GENOMIC DNA]</scope>
    <source>
        <strain evidence="2 3">CBS 109695</strain>
    </source>
</reference>
<evidence type="ECO:0000313" key="3">
    <source>
        <dbReference type="Proteomes" id="UP000076532"/>
    </source>
</evidence>
<feature type="compositionally biased region" description="Low complexity" evidence="1">
    <location>
        <begin position="365"/>
        <end position="381"/>
    </location>
</feature>
<evidence type="ECO:0000313" key="2">
    <source>
        <dbReference type="EMBL" id="KZP16819.1"/>
    </source>
</evidence>
<accession>A0A166FHU0</accession>
<sequence>MLHHASRLRGASPVKNTLVQAAPFADILQLAAGRAWARCASSNSLASSRARRARTPAEPPPGPSILAVRLNPRHLTPHDTTTPDPGRAFDTDPIDPSDYHIRLKHIVPPPLYSPDSTLTRPALTLARALTPAQLTRNLLAHSTTHPLPALIAHHAHHQHARLRTRASYTALVGLALRHTATHVALSLLRAMGREVGADVRAWALWVRAMVRQRRWEEAWGAVQSAVADGEWRARTGTPAGRWEGPGMPLVVWLEFLAPPRRMVRPLLQPVVGGVNGEAEAESDATMGAETYRGYLLWMNNANLAKVEARRLPLLAASAPSLRAEDVATLPPRAVYLVVWSFLLRRDHKRAHDLTAAFLHALPASTTAAPSPGQAPRTVRTAPPRPTQRPSSLKHAHRTRQPVLTALAIIHLHILFRTTGPGSALKRHTLALRDVDAYTALGAHAGLRPAAHTLFMLLAPLKGAAHAGTHARRAATKFVRRWGAAMESARVRQRIAAFAVKEGNTKLALREMRKEEEEEARWREGTREVESEVTGGGAGRPRVFQRRGVERVKWTRVERGVRRRRQRRRQVAGEVVCCETAEDRAVRDDLENTIN</sequence>
<organism evidence="2 3">
    <name type="scientific">Athelia psychrophila</name>
    <dbReference type="NCBI Taxonomy" id="1759441"/>
    <lineage>
        <taxon>Eukaryota</taxon>
        <taxon>Fungi</taxon>
        <taxon>Dikarya</taxon>
        <taxon>Basidiomycota</taxon>
        <taxon>Agaricomycotina</taxon>
        <taxon>Agaricomycetes</taxon>
        <taxon>Agaricomycetidae</taxon>
        <taxon>Atheliales</taxon>
        <taxon>Atheliaceae</taxon>
        <taxon>Athelia</taxon>
    </lineage>
</organism>
<gene>
    <name evidence="2" type="ORF">FIBSPDRAFT_1047278</name>
</gene>
<dbReference type="OrthoDB" id="3149711at2759"/>